<protein>
    <submittedName>
        <fullName evidence="2">Uncharacterized protein</fullName>
    </submittedName>
</protein>
<dbReference type="EMBL" id="CAADRP010000358">
    <property type="protein sequence ID" value="VFU27377.1"/>
    <property type="molecule type" value="Genomic_DNA"/>
</dbReference>
<evidence type="ECO:0000313" key="2">
    <source>
        <dbReference type="EMBL" id="VFU27377.1"/>
    </source>
</evidence>
<gene>
    <name evidence="2" type="ORF">SVIM_LOCUS81558</name>
</gene>
<evidence type="ECO:0000256" key="1">
    <source>
        <dbReference type="SAM" id="MobiDB-lite"/>
    </source>
</evidence>
<sequence>MDCLVYTAKPWKQGGKKRENLTGRPRIPPKFAKHLEKNRTPSCVGKQNEVDQPVGKDQKHGSNIETIDIESDSKIEPDISMIKLYDQQQPQCQKNIPQRTNIVKPELYKFRIQQTTWMIDHI</sequence>
<organism evidence="2">
    <name type="scientific">Salix viminalis</name>
    <name type="common">Common osier</name>
    <name type="synonym">Basket willow</name>
    <dbReference type="NCBI Taxonomy" id="40686"/>
    <lineage>
        <taxon>Eukaryota</taxon>
        <taxon>Viridiplantae</taxon>
        <taxon>Streptophyta</taxon>
        <taxon>Embryophyta</taxon>
        <taxon>Tracheophyta</taxon>
        <taxon>Spermatophyta</taxon>
        <taxon>Magnoliopsida</taxon>
        <taxon>eudicotyledons</taxon>
        <taxon>Gunneridae</taxon>
        <taxon>Pentapetalae</taxon>
        <taxon>rosids</taxon>
        <taxon>fabids</taxon>
        <taxon>Malpighiales</taxon>
        <taxon>Salicaceae</taxon>
        <taxon>Saliceae</taxon>
        <taxon>Salix</taxon>
    </lineage>
</organism>
<dbReference type="AlphaFoldDB" id="A0A6N2KFY9"/>
<reference evidence="2" key="1">
    <citation type="submission" date="2019-03" db="EMBL/GenBank/DDBJ databases">
        <authorList>
            <person name="Mank J."/>
            <person name="Almeida P."/>
        </authorList>
    </citation>
    <scope>NUCLEOTIDE SEQUENCE</scope>
    <source>
        <strain evidence="2">78183</strain>
    </source>
</reference>
<name>A0A6N2KFY9_SALVM</name>
<proteinExistence type="predicted"/>
<accession>A0A6N2KFY9</accession>
<feature type="region of interest" description="Disordered" evidence="1">
    <location>
        <begin position="42"/>
        <end position="61"/>
    </location>
</feature>